<dbReference type="EMBL" id="JACEGQ020000004">
    <property type="protein sequence ID" value="KAH8512191.1"/>
    <property type="molecule type" value="Genomic_DNA"/>
</dbReference>
<keyword evidence="2" id="KW-1185">Reference proteome</keyword>
<gene>
    <name evidence="1" type="ORF">H0E87_009415</name>
</gene>
<dbReference type="AlphaFoldDB" id="A0A8T2Z4D5"/>
<evidence type="ECO:0000313" key="1">
    <source>
        <dbReference type="EMBL" id="KAH8512191.1"/>
    </source>
</evidence>
<reference evidence="1" key="1">
    <citation type="journal article" date="2021" name="J. Hered.">
        <title>Genome Assembly of Salicaceae Populus deltoides (Eastern Cottonwood) I-69 Based on Nanopore Sequencing and Hi-C Technologies.</title>
        <authorList>
            <person name="Bai S."/>
            <person name="Wu H."/>
            <person name="Zhang J."/>
            <person name="Pan Z."/>
            <person name="Zhao W."/>
            <person name="Li Z."/>
            <person name="Tong C."/>
        </authorList>
    </citation>
    <scope>NUCLEOTIDE SEQUENCE</scope>
    <source>
        <tissue evidence="1">Leaf</tissue>
    </source>
</reference>
<comment type="caution">
    <text evidence="1">The sequence shown here is derived from an EMBL/GenBank/DDBJ whole genome shotgun (WGS) entry which is preliminary data.</text>
</comment>
<name>A0A8T2Z4D5_POPDE</name>
<dbReference type="Proteomes" id="UP000807159">
    <property type="component" value="Chromosome 4"/>
</dbReference>
<proteinExistence type="predicted"/>
<organism evidence="1 2">
    <name type="scientific">Populus deltoides</name>
    <name type="common">Eastern poplar</name>
    <name type="synonym">Eastern cottonwood</name>
    <dbReference type="NCBI Taxonomy" id="3696"/>
    <lineage>
        <taxon>Eukaryota</taxon>
        <taxon>Viridiplantae</taxon>
        <taxon>Streptophyta</taxon>
        <taxon>Embryophyta</taxon>
        <taxon>Tracheophyta</taxon>
        <taxon>Spermatophyta</taxon>
        <taxon>Magnoliopsida</taxon>
        <taxon>eudicotyledons</taxon>
        <taxon>Gunneridae</taxon>
        <taxon>Pentapetalae</taxon>
        <taxon>rosids</taxon>
        <taxon>fabids</taxon>
        <taxon>Malpighiales</taxon>
        <taxon>Salicaceae</taxon>
        <taxon>Saliceae</taxon>
        <taxon>Populus</taxon>
    </lineage>
</organism>
<evidence type="ECO:0000313" key="2">
    <source>
        <dbReference type="Proteomes" id="UP000807159"/>
    </source>
</evidence>
<accession>A0A8T2Z4D5</accession>
<sequence>MELAYLNKLKAQTVALGGEKENVFHDYDMFLGDEKGNGDGSNVDIVESEKKGICDKHLRKLQTIYSVAVEALPYDLLFEECMAGDLACEYVSL</sequence>
<protein>
    <submittedName>
        <fullName evidence="1">Uncharacterized protein</fullName>
    </submittedName>
</protein>